<dbReference type="Gene3D" id="2.60.120.200">
    <property type="match status" value="1"/>
</dbReference>
<dbReference type="Proteomes" id="UP000762676">
    <property type="component" value="Unassembled WGS sequence"/>
</dbReference>
<reference evidence="2 3" key="1">
    <citation type="journal article" date="2021" name="Elife">
        <title>Chloroplast acquisition without the gene transfer in kleptoplastic sea slugs, Plakobranchus ocellatus.</title>
        <authorList>
            <person name="Maeda T."/>
            <person name="Takahashi S."/>
            <person name="Yoshida T."/>
            <person name="Shimamura S."/>
            <person name="Takaki Y."/>
            <person name="Nagai Y."/>
            <person name="Toyoda A."/>
            <person name="Suzuki Y."/>
            <person name="Arimoto A."/>
            <person name="Ishii H."/>
            <person name="Satoh N."/>
            <person name="Nishiyama T."/>
            <person name="Hasebe M."/>
            <person name="Maruyama T."/>
            <person name="Minagawa J."/>
            <person name="Obokata J."/>
            <person name="Shigenobu S."/>
        </authorList>
    </citation>
    <scope>NUCLEOTIDE SEQUENCE [LARGE SCALE GENOMIC DNA]</scope>
</reference>
<organism evidence="2 3">
    <name type="scientific">Elysia marginata</name>
    <dbReference type="NCBI Taxonomy" id="1093978"/>
    <lineage>
        <taxon>Eukaryota</taxon>
        <taxon>Metazoa</taxon>
        <taxon>Spiralia</taxon>
        <taxon>Lophotrochozoa</taxon>
        <taxon>Mollusca</taxon>
        <taxon>Gastropoda</taxon>
        <taxon>Heterobranchia</taxon>
        <taxon>Euthyneura</taxon>
        <taxon>Panpulmonata</taxon>
        <taxon>Sacoglossa</taxon>
        <taxon>Placobranchoidea</taxon>
        <taxon>Plakobranchidae</taxon>
        <taxon>Elysia</taxon>
    </lineage>
</organism>
<evidence type="ECO:0000313" key="2">
    <source>
        <dbReference type="EMBL" id="GFS06738.1"/>
    </source>
</evidence>
<dbReference type="AlphaFoldDB" id="A0AAV4I8H4"/>
<accession>A0AAV4I8H4</accession>
<evidence type="ECO:0000313" key="3">
    <source>
        <dbReference type="Proteomes" id="UP000762676"/>
    </source>
</evidence>
<evidence type="ECO:0000259" key="1">
    <source>
        <dbReference type="PROSITE" id="PS50060"/>
    </source>
</evidence>
<name>A0AAV4I8H4_9GAST</name>
<dbReference type="PROSITE" id="PS50060">
    <property type="entry name" value="MAM_2"/>
    <property type="match status" value="1"/>
</dbReference>
<proteinExistence type="predicted"/>
<protein>
    <recommendedName>
        <fullName evidence="1">MAM domain-containing protein</fullName>
    </recommendedName>
</protein>
<dbReference type="InterPro" id="IPR000998">
    <property type="entry name" value="MAM_dom"/>
</dbReference>
<dbReference type="GO" id="GO:0016020">
    <property type="term" value="C:membrane"/>
    <property type="evidence" value="ECO:0007669"/>
    <property type="project" value="InterPro"/>
</dbReference>
<comment type="caution">
    <text evidence="2">The sequence shown here is derived from an EMBL/GenBank/DDBJ whole genome shotgun (WGS) entry which is preliminary data.</text>
</comment>
<dbReference type="EMBL" id="BMAT01006123">
    <property type="protein sequence ID" value="GFS06738.1"/>
    <property type="molecule type" value="Genomic_DNA"/>
</dbReference>
<keyword evidence="3" id="KW-1185">Reference proteome</keyword>
<feature type="domain" description="MAM" evidence="1">
    <location>
        <begin position="93"/>
        <end position="242"/>
    </location>
</feature>
<gene>
    <name evidence="2" type="ORF">ElyMa_002972300</name>
</gene>
<sequence length="466" mass="52121">MQFRYSSISVCGDVSIPVLILLTREVTACDFQKRLKLEKFRKFPETMSRVLAFGLVRPNLILMYLAISIALTSVYSQAQDPDPQCTYNRRGLPACNFNSHNCYSESPGFPSAWVLQKDERNGPVEPFKKGYVYLDSAKSNGNPRKLLGKISSGKKAICINFNYATNGSSTVPITILIQEGAVYKPAHQVLANTRGKWKSSSFSCCLPQQKDTRFAIEATSTADGIPAIDEVDVRSSNMPCGNGKLVCYPSLPGQTPLDPATGPRCSSNQVEPAVPSCEFNADDKKILEDCGWEVSSAWEVRQKIDGSGRYDVISSTSQDDATLLSEIGDDVVSFCLEIQFTVPDIREDLRNVLSVFIVTENSTEWGESYNYLGKDKTVWKRNNFERLLPEAFSQFKVFQGPLGKTGNTKIIFKVFPPANPTDKPVWVNFRFFPDEYYIVRKDGHKFNDDVFKDTGMMDDDKDDDNA</sequence>